<proteinExistence type="predicted"/>
<accession>A0AAV7LN18</accession>
<reference evidence="1" key="1">
    <citation type="journal article" date="2022" name="bioRxiv">
        <title>Sequencing and chromosome-scale assembly of the giantPleurodeles waltlgenome.</title>
        <authorList>
            <person name="Brown T."/>
            <person name="Elewa A."/>
            <person name="Iarovenko S."/>
            <person name="Subramanian E."/>
            <person name="Araus A.J."/>
            <person name="Petzold A."/>
            <person name="Susuki M."/>
            <person name="Suzuki K.-i.T."/>
            <person name="Hayashi T."/>
            <person name="Toyoda A."/>
            <person name="Oliveira C."/>
            <person name="Osipova E."/>
            <person name="Leigh N.D."/>
            <person name="Simon A."/>
            <person name="Yun M.H."/>
        </authorList>
    </citation>
    <scope>NUCLEOTIDE SEQUENCE</scope>
    <source>
        <strain evidence="1">20211129_DDA</strain>
        <tissue evidence="1">Liver</tissue>
    </source>
</reference>
<keyword evidence="2" id="KW-1185">Reference proteome</keyword>
<evidence type="ECO:0000313" key="2">
    <source>
        <dbReference type="Proteomes" id="UP001066276"/>
    </source>
</evidence>
<dbReference type="EMBL" id="JANPWB010000015">
    <property type="protein sequence ID" value="KAJ1092423.1"/>
    <property type="molecule type" value="Genomic_DNA"/>
</dbReference>
<gene>
    <name evidence="1" type="ORF">NDU88_005533</name>
</gene>
<evidence type="ECO:0000313" key="1">
    <source>
        <dbReference type="EMBL" id="KAJ1092423.1"/>
    </source>
</evidence>
<dbReference type="Proteomes" id="UP001066276">
    <property type="component" value="Chromosome 11"/>
</dbReference>
<sequence>MSMPPTAPPEKNEQLEMFRVLRMQLMTSRTILTGGDCTVELDGRTGSESAGMEVTSRLFAEMPGEASMQYVIGSMGLNTSNYFWRKPDGSGRSRIDFLFTSRMVKPVQSSKVAIHMSDHRAVNFKGELIGKFPAGPASWKMNCSLLENEELVANLRVVYVEWRDMRDLFHSAGKWWEWVKDKFRSFFQDVSRAASWEKSE</sequence>
<name>A0AAV7LN18_PLEWA</name>
<protein>
    <submittedName>
        <fullName evidence="1">Uncharacterized protein</fullName>
    </submittedName>
</protein>
<organism evidence="1 2">
    <name type="scientific">Pleurodeles waltl</name>
    <name type="common">Iberian ribbed newt</name>
    <dbReference type="NCBI Taxonomy" id="8319"/>
    <lineage>
        <taxon>Eukaryota</taxon>
        <taxon>Metazoa</taxon>
        <taxon>Chordata</taxon>
        <taxon>Craniata</taxon>
        <taxon>Vertebrata</taxon>
        <taxon>Euteleostomi</taxon>
        <taxon>Amphibia</taxon>
        <taxon>Batrachia</taxon>
        <taxon>Caudata</taxon>
        <taxon>Salamandroidea</taxon>
        <taxon>Salamandridae</taxon>
        <taxon>Pleurodelinae</taxon>
        <taxon>Pleurodeles</taxon>
    </lineage>
</organism>
<comment type="caution">
    <text evidence="1">The sequence shown here is derived from an EMBL/GenBank/DDBJ whole genome shotgun (WGS) entry which is preliminary data.</text>
</comment>
<dbReference type="AlphaFoldDB" id="A0AAV7LN18"/>